<dbReference type="InterPro" id="IPR001412">
    <property type="entry name" value="aa-tRNA-synth_I_CS"/>
</dbReference>
<comment type="catalytic activity">
    <reaction evidence="8">
        <text>tRNA(Gln) + L-glutamine + ATP = L-glutaminyl-tRNA(Gln) + AMP + diphosphate</text>
        <dbReference type="Rhea" id="RHEA:20121"/>
        <dbReference type="Rhea" id="RHEA-COMP:9662"/>
        <dbReference type="Rhea" id="RHEA-COMP:9681"/>
        <dbReference type="ChEBI" id="CHEBI:30616"/>
        <dbReference type="ChEBI" id="CHEBI:33019"/>
        <dbReference type="ChEBI" id="CHEBI:58359"/>
        <dbReference type="ChEBI" id="CHEBI:78442"/>
        <dbReference type="ChEBI" id="CHEBI:78521"/>
        <dbReference type="ChEBI" id="CHEBI:456215"/>
        <dbReference type="EC" id="6.1.1.18"/>
    </reaction>
</comment>
<evidence type="ECO:0000259" key="12">
    <source>
        <dbReference type="Pfam" id="PF03950"/>
    </source>
</evidence>
<evidence type="ECO:0000256" key="9">
    <source>
        <dbReference type="RuleBase" id="RU363037"/>
    </source>
</evidence>
<gene>
    <name evidence="13" type="ORF">PPERSA_04152</name>
</gene>
<evidence type="ECO:0000256" key="4">
    <source>
        <dbReference type="ARBA" id="ARBA00022741"/>
    </source>
</evidence>
<keyword evidence="7 9" id="KW-0030">Aminoacyl-tRNA synthetase</keyword>
<dbReference type="InterPro" id="IPR020058">
    <property type="entry name" value="Glu/Gln-tRNA-synth_Ib_cat-dom"/>
</dbReference>
<dbReference type="GO" id="GO:0006425">
    <property type="term" value="P:glutaminyl-tRNA aminoacylation"/>
    <property type="evidence" value="ECO:0007669"/>
    <property type="project" value="InterPro"/>
</dbReference>
<dbReference type="PRINTS" id="PR00987">
    <property type="entry name" value="TRNASYNTHGLU"/>
</dbReference>
<evidence type="ECO:0000256" key="6">
    <source>
        <dbReference type="ARBA" id="ARBA00022917"/>
    </source>
</evidence>
<dbReference type="EC" id="6.1.1.18" evidence="2"/>
<dbReference type="GO" id="GO:0005829">
    <property type="term" value="C:cytosol"/>
    <property type="evidence" value="ECO:0007669"/>
    <property type="project" value="TreeGrafter"/>
</dbReference>
<dbReference type="InterPro" id="IPR014729">
    <property type="entry name" value="Rossmann-like_a/b/a_fold"/>
</dbReference>
<dbReference type="GO" id="GO:0005524">
    <property type="term" value="F:ATP binding"/>
    <property type="evidence" value="ECO:0007669"/>
    <property type="project" value="UniProtKB-KW"/>
</dbReference>
<evidence type="ECO:0000256" key="8">
    <source>
        <dbReference type="ARBA" id="ARBA00048270"/>
    </source>
</evidence>
<dbReference type="Gene3D" id="2.40.240.10">
    <property type="entry name" value="Ribosomal Protein L25, Chain P"/>
    <property type="match status" value="1"/>
</dbReference>
<dbReference type="GO" id="GO:0005840">
    <property type="term" value="C:ribosome"/>
    <property type="evidence" value="ECO:0007669"/>
    <property type="project" value="UniProtKB-KW"/>
</dbReference>
<dbReference type="FunCoup" id="A0A0V0QNQ3">
    <property type="interactions" value="530"/>
</dbReference>
<keyword evidence="13" id="KW-0687">Ribonucleoprotein</keyword>
<keyword evidence="13" id="KW-0689">Ribosomal protein</keyword>
<comment type="caution">
    <text evidence="13">The sequence shown here is derived from an EMBL/GenBank/DDBJ whole genome shotgun (WGS) entry which is preliminary data.</text>
</comment>
<feature type="compositionally biased region" description="Polar residues" evidence="10">
    <location>
        <begin position="160"/>
        <end position="171"/>
    </location>
</feature>
<dbReference type="PANTHER" id="PTHR43097">
    <property type="entry name" value="GLUTAMINE-TRNA LIGASE"/>
    <property type="match status" value="1"/>
</dbReference>
<name>A0A0V0QNQ3_PSEPJ</name>
<evidence type="ECO:0000256" key="1">
    <source>
        <dbReference type="ARBA" id="ARBA00005594"/>
    </source>
</evidence>
<dbReference type="InterPro" id="IPR020056">
    <property type="entry name" value="Rbsml_bL25/Gln-tRNA_synth_N"/>
</dbReference>
<dbReference type="SUPFAM" id="SSF52374">
    <property type="entry name" value="Nucleotidylyl transferase"/>
    <property type="match status" value="1"/>
</dbReference>
<keyword evidence="6 9" id="KW-0648">Protein biosynthesis</keyword>
<evidence type="ECO:0000256" key="7">
    <source>
        <dbReference type="ARBA" id="ARBA00023146"/>
    </source>
</evidence>
<feature type="region of interest" description="Disordered" evidence="10">
    <location>
        <begin position="156"/>
        <end position="176"/>
    </location>
</feature>
<dbReference type="InterPro" id="IPR020059">
    <property type="entry name" value="Glu/Gln-tRNA-synth_Ib_codon-bd"/>
</dbReference>
<keyword evidence="5 9" id="KW-0067">ATP-binding</keyword>
<dbReference type="AlphaFoldDB" id="A0A0V0QNQ3"/>
<dbReference type="Pfam" id="PF00749">
    <property type="entry name" value="tRNA-synt_1c"/>
    <property type="match status" value="1"/>
</dbReference>
<proteinExistence type="inferred from homology"/>
<comment type="similarity">
    <text evidence="1 9">Belongs to the class-I aminoacyl-tRNA synthetase family.</text>
</comment>
<dbReference type="Proteomes" id="UP000054937">
    <property type="component" value="Unassembled WGS sequence"/>
</dbReference>
<evidence type="ECO:0000256" key="10">
    <source>
        <dbReference type="SAM" id="MobiDB-lite"/>
    </source>
</evidence>
<keyword evidence="3 9" id="KW-0436">Ligase</keyword>
<dbReference type="Gene3D" id="3.40.50.620">
    <property type="entry name" value="HUPs"/>
    <property type="match status" value="1"/>
</dbReference>
<organism evidence="13 14">
    <name type="scientific">Pseudocohnilembus persalinus</name>
    <name type="common">Ciliate</name>
    <dbReference type="NCBI Taxonomy" id="266149"/>
    <lineage>
        <taxon>Eukaryota</taxon>
        <taxon>Sar</taxon>
        <taxon>Alveolata</taxon>
        <taxon>Ciliophora</taxon>
        <taxon>Intramacronucleata</taxon>
        <taxon>Oligohymenophorea</taxon>
        <taxon>Scuticociliatia</taxon>
        <taxon>Philasterida</taxon>
        <taxon>Pseudocohnilembidae</taxon>
        <taxon>Pseudocohnilembus</taxon>
    </lineage>
</organism>
<evidence type="ECO:0000256" key="5">
    <source>
        <dbReference type="ARBA" id="ARBA00022840"/>
    </source>
</evidence>
<dbReference type="OrthoDB" id="10250478at2759"/>
<dbReference type="NCBIfam" id="TIGR00440">
    <property type="entry name" value="glnS"/>
    <property type="match status" value="1"/>
</dbReference>
<dbReference type="InterPro" id="IPR011035">
    <property type="entry name" value="Ribosomal_bL25/Gln-tRNA_synth"/>
</dbReference>
<dbReference type="GO" id="GO:0004819">
    <property type="term" value="F:glutamine-tRNA ligase activity"/>
    <property type="evidence" value="ECO:0007669"/>
    <property type="project" value="UniProtKB-EC"/>
</dbReference>
<dbReference type="OMA" id="IDYQHAN"/>
<evidence type="ECO:0000259" key="11">
    <source>
        <dbReference type="Pfam" id="PF00749"/>
    </source>
</evidence>
<sequence length="692" mass="81572">MILDSLNYEQIINSKNKANLVLNLAQNLTDSTKQFHQDILNLILQENKIASNTELQKGLQNLKNQVKISKENINWHQFIEASQQLNDKQIDQIYKFIKSEFLNNYKNESIQEIQQKLDGKQIYDKMQPINKFSFVKLEHIEKILLDLPKIEQQKKRELQSQKSENNSINVKSKQKGNPVEFSINEENKIWDKLKNLKGRDIPLENNSNQIYQQHLERTKGQYILRFPPEPNGFLHLGHVKSIVANFESALRLGGICYLRFDDTNPESESQEYINDIIGSVEWMGYQPFKITYSSDYFDDLYENAIKLIKKGKAYVCELNSEQSSQYRKDKLPSPYRERSIEENLYLFEGMKNGKYKEGQYVLRAKITYDHLNPTLRDPAIYRIKYTEHPRTKDKWCIYPLYDYTHGMCDSLQDITHSLCTLEFEIRRELYYWFLNELDLYKPIVFEFSRLNVSNNVLSKRKINKLIQFNLVENWDDPRLFTIQGLRKRGIPSEALKQFVNQLNVTRTGNENLIRYYHFQDSVRGHLLQHSQKAVAVVDPVKFIIENVEQDFSQDVEIAENQTQKIKKEIYIEQQDVAKQNQLNLDNFYGAKVGHKICLKYFGIIEITDIQYEKNNNNEQNKAVLVKGKLISQEFNERKKIKGQLHWLSSNDSQIVQIRLIDRLFNVENPQGLKLESELKEGYNKDSIQSLNA</sequence>
<dbReference type="InParanoid" id="A0A0V0QNQ3"/>
<dbReference type="SUPFAM" id="SSF50715">
    <property type="entry name" value="Ribosomal protein L25-like"/>
    <property type="match status" value="1"/>
</dbReference>
<reference evidence="13 14" key="1">
    <citation type="journal article" date="2015" name="Sci. Rep.">
        <title>Genome of the facultative scuticociliatosis pathogen Pseudocohnilembus persalinus provides insight into its virulence through horizontal gene transfer.</title>
        <authorList>
            <person name="Xiong J."/>
            <person name="Wang G."/>
            <person name="Cheng J."/>
            <person name="Tian M."/>
            <person name="Pan X."/>
            <person name="Warren A."/>
            <person name="Jiang C."/>
            <person name="Yuan D."/>
            <person name="Miao W."/>
        </authorList>
    </citation>
    <scope>NUCLEOTIDE SEQUENCE [LARGE SCALE GENOMIC DNA]</scope>
    <source>
        <strain evidence="13">36N120E</strain>
    </source>
</reference>
<keyword evidence="4 9" id="KW-0547">Nucleotide-binding</keyword>
<feature type="domain" description="Glutamyl/glutaminyl-tRNA synthetase class Ib anti-codon binding" evidence="12">
    <location>
        <begin position="533"/>
        <end position="618"/>
    </location>
</feature>
<evidence type="ECO:0000313" key="14">
    <source>
        <dbReference type="Proteomes" id="UP000054937"/>
    </source>
</evidence>
<dbReference type="InterPro" id="IPR050132">
    <property type="entry name" value="Gln/Glu-tRNA_Ligase"/>
</dbReference>
<evidence type="ECO:0000256" key="2">
    <source>
        <dbReference type="ARBA" id="ARBA00012836"/>
    </source>
</evidence>
<dbReference type="Pfam" id="PF03950">
    <property type="entry name" value="tRNA-synt_1c_C"/>
    <property type="match status" value="1"/>
</dbReference>
<accession>A0A0V0QNQ3</accession>
<dbReference type="InterPro" id="IPR000924">
    <property type="entry name" value="Glu/Gln-tRNA-synth"/>
</dbReference>
<keyword evidence="14" id="KW-1185">Reference proteome</keyword>
<dbReference type="PANTHER" id="PTHR43097:SF4">
    <property type="entry name" value="GLUTAMINE--TRNA LIGASE"/>
    <property type="match status" value="1"/>
</dbReference>
<dbReference type="EMBL" id="LDAU01000129">
    <property type="protein sequence ID" value="KRX03600.1"/>
    <property type="molecule type" value="Genomic_DNA"/>
</dbReference>
<protein>
    <recommendedName>
        <fullName evidence="2">glutamine--tRNA ligase</fullName>
        <ecNumber evidence="2">6.1.1.18</ecNumber>
    </recommendedName>
</protein>
<dbReference type="PROSITE" id="PS00178">
    <property type="entry name" value="AA_TRNA_LIGASE_I"/>
    <property type="match status" value="1"/>
</dbReference>
<feature type="domain" description="Glutamyl/glutaminyl-tRNA synthetase class Ib catalytic" evidence="11">
    <location>
        <begin position="225"/>
        <end position="508"/>
    </location>
</feature>
<dbReference type="InterPro" id="IPR004514">
    <property type="entry name" value="Gln-tRNA-synth"/>
</dbReference>
<evidence type="ECO:0000313" key="13">
    <source>
        <dbReference type="EMBL" id="KRX03600.1"/>
    </source>
</evidence>
<dbReference type="FunFam" id="3.40.50.620:FF:000037">
    <property type="entry name" value="Glutamine--tRNA ligase cytoplasmic"/>
    <property type="match status" value="1"/>
</dbReference>
<evidence type="ECO:0000256" key="3">
    <source>
        <dbReference type="ARBA" id="ARBA00022598"/>
    </source>
</evidence>